<sequence length="118" mass="13112">MEKMQIVIGQKTYNVSLYENETTKSLKKMLPMTVSMEELNGNEKYTYLSQSLPTDRVYPGQIHTGDLMLYGSDCLVLFYEDFATSYGYTPLGKVDDPVGLAEAVGSGAVEVTFQMGVE</sequence>
<evidence type="ECO:0000259" key="1">
    <source>
        <dbReference type="Pfam" id="PF18050"/>
    </source>
</evidence>
<name>A0A1Y3TWH1_9FIRM</name>
<proteinExistence type="predicted"/>
<comment type="caution">
    <text evidence="2">The sequence shown here is derived from an EMBL/GenBank/DDBJ whole genome shotgun (WGS) entry which is preliminary data.</text>
</comment>
<dbReference type="SUPFAM" id="SSF50891">
    <property type="entry name" value="Cyclophilin-like"/>
    <property type="match status" value="1"/>
</dbReference>
<protein>
    <recommendedName>
        <fullName evidence="1">Cyclophilin-like domain-containing protein</fullName>
    </recommendedName>
</protein>
<dbReference type="EMBL" id="NFHM01000027">
    <property type="protein sequence ID" value="OUN40892.1"/>
    <property type="molecule type" value="Genomic_DNA"/>
</dbReference>
<dbReference type="Gene3D" id="2.40.100.20">
    <property type="match status" value="1"/>
</dbReference>
<evidence type="ECO:0000313" key="2">
    <source>
        <dbReference type="EMBL" id="OUN40892.1"/>
    </source>
</evidence>
<evidence type="ECO:0000313" key="3">
    <source>
        <dbReference type="Proteomes" id="UP000195455"/>
    </source>
</evidence>
<reference evidence="3" key="1">
    <citation type="submission" date="2017-04" db="EMBL/GenBank/DDBJ databases">
        <title>Function of individual gut microbiota members based on whole genome sequencing of pure cultures obtained from chicken caecum.</title>
        <authorList>
            <person name="Medvecky M."/>
            <person name="Cejkova D."/>
            <person name="Polansky O."/>
            <person name="Karasova D."/>
            <person name="Kubasova T."/>
            <person name="Cizek A."/>
            <person name="Rychlik I."/>
        </authorList>
    </citation>
    <scope>NUCLEOTIDE SEQUENCE [LARGE SCALE GENOMIC DNA]</scope>
    <source>
        <strain evidence="3">An75</strain>
    </source>
</reference>
<dbReference type="Proteomes" id="UP000195455">
    <property type="component" value="Unassembled WGS sequence"/>
</dbReference>
<dbReference type="Pfam" id="PF18050">
    <property type="entry name" value="Cyclophil_like2"/>
    <property type="match status" value="1"/>
</dbReference>
<feature type="domain" description="Cyclophilin-like" evidence="1">
    <location>
        <begin position="6"/>
        <end position="114"/>
    </location>
</feature>
<gene>
    <name evidence="2" type="ORF">B5G26_13415</name>
</gene>
<accession>A0A1Y3TWH1</accession>
<organism evidence="2 3">
    <name type="scientific">Anaerotignum lactatifermentans</name>
    <dbReference type="NCBI Taxonomy" id="160404"/>
    <lineage>
        <taxon>Bacteria</taxon>
        <taxon>Bacillati</taxon>
        <taxon>Bacillota</taxon>
        <taxon>Clostridia</taxon>
        <taxon>Lachnospirales</taxon>
        <taxon>Anaerotignaceae</taxon>
        <taxon>Anaerotignum</taxon>
    </lineage>
</organism>
<dbReference type="AlphaFoldDB" id="A0A1Y3TWH1"/>
<dbReference type="InterPro" id="IPR029000">
    <property type="entry name" value="Cyclophilin-like_dom_sf"/>
</dbReference>
<dbReference type="InterPro" id="IPR041183">
    <property type="entry name" value="Cyclophilin-like"/>
</dbReference>